<organism evidence="1">
    <name type="scientific">Prunus dulcis</name>
    <name type="common">Almond</name>
    <name type="synonym">Amygdalus dulcis</name>
    <dbReference type="NCBI Taxonomy" id="3755"/>
    <lineage>
        <taxon>Eukaryota</taxon>
        <taxon>Viridiplantae</taxon>
        <taxon>Streptophyta</taxon>
        <taxon>Embryophyta</taxon>
        <taxon>Tracheophyta</taxon>
        <taxon>Spermatophyta</taxon>
        <taxon>Magnoliopsida</taxon>
        <taxon>eudicotyledons</taxon>
        <taxon>Gunneridae</taxon>
        <taxon>Pentapetalae</taxon>
        <taxon>rosids</taxon>
        <taxon>fabids</taxon>
        <taxon>Rosales</taxon>
        <taxon>Rosaceae</taxon>
        <taxon>Amygdaloideae</taxon>
        <taxon>Amygdaleae</taxon>
        <taxon>Prunus</taxon>
    </lineage>
</organism>
<protein>
    <submittedName>
        <fullName evidence="1">Uncharacterized protein</fullName>
    </submittedName>
</protein>
<gene>
    <name evidence="1" type="ORF">Prudu_001404</name>
</gene>
<feature type="non-terminal residue" evidence="1">
    <location>
        <position position="1"/>
    </location>
</feature>
<accession>A0A4Y1QNG4</accession>
<reference evidence="1" key="1">
    <citation type="journal article" date="2019" name="Science">
        <title>Mutation of a bHLH transcription factor allowed almond domestication.</title>
        <authorList>
            <person name="Sanchez-Perez R."/>
            <person name="Pavan S."/>
            <person name="Mazzeo R."/>
            <person name="Moldovan C."/>
            <person name="Aiese Cigliano R."/>
            <person name="Del Cueto J."/>
            <person name="Ricciardi F."/>
            <person name="Lotti C."/>
            <person name="Ricciardi L."/>
            <person name="Dicenta F."/>
            <person name="Lopez-Marques R.L."/>
            <person name="Lindberg Moller B."/>
        </authorList>
    </citation>
    <scope>NUCLEOTIDE SEQUENCE</scope>
</reference>
<name>A0A4Y1QNG4_PRUDU</name>
<sequence>QLTLSLRETGRRLPEAAGAASELQWPRDRWRWNRHRVPYLFQPISTRALLSWPKNRVFRRRFVRSYSNFQLEILLRFSTNRSSKAPGARQDCKRDLRRVKVARTICVEVRGIHNRAIHSFRVSNQVKNFGIGQNTGETLLNFGRSLREF</sequence>
<proteinExistence type="predicted"/>
<dbReference type="AlphaFoldDB" id="A0A4Y1QNG4"/>
<dbReference type="EMBL" id="AP019297">
    <property type="protein sequence ID" value="BBG93404.1"/>
    <property type="molecule type" value="Genomic_DNA"/>
</dbReference>
<evidence type="ECO:0000313" key="1">
    <source>
        <dbReference type="EMBL" id="BBG93404.1"/>
    </source>
</evidence>